<evidence type="ECO:0000256" key="3">
    <source>
        <dbReference type="ARBA" id="ARBA00023125"/>
    </source>
</evidence>
<dbReference type="AlphaFoldDB" id="A0A225SZR8"/>
<keyword evidence="4" id="KW-0804">Transcription</keyword>
<dbReference type="InterPro" id="IPR058163">
    <property type="entry name" value="LysR-type_TF_proteobact-type"/>
</dbReference>
<dbReference type="InterPro" id="IPR005119">
    <property type="entry name" value="LysR_subst-bd"/>
</dbReference>
<evidence type="ECO:0000256" key="4">
    <source>
        <dbReference type="ARBA" id="ARBA00023163"/>
    </source>
</evidence>
<dbReference type="GO" id="GO:0006351">
    <property type="term" value="P:DNA-templated transcription"/>
    <property type="evidence" value="ECO:0007669"/>
    <property type="project" value="TreeGrafter"/>
</dbReference>
<dbReference type="PANTHER" id="PTHR30537">
    <property type="entry name" value="HTH-TYPE TRANSCRIPTIONAL REGULATOR"/>
    <property type="match status" value="1"/>
</dbReference>
<dbReference type="Pfam" id="PF03466">
    <property type="entry name" value="LysR_substrate"/>
    <property type="match status" value="1"/>
</dbReference>
<accession>A0A225SZR8</accession>
<dbReference type="FunFam" id="1.10.10.10:FF:000001">
    <property type="entry name" value="LysR family transcriptional regulator"/>
    <property type="match status" value="1"/>
</dbReference>
<dbReference type="EMBL" id="NJGV01000001">
    <property type="protein sequence ID" value="OWY36835.1"/>
    <property type="molecule type" value="Genomic_DNA"/>
</dbReference>
<protein>
    <submittedName>
        <fullName evidence="6">LysR family transcriptional regulator</fullName>
    </submittedName>
</protein>
<dbReference type="Pfam" id="PF00126">
    <property type="entry name" value="HTH_1"/>
    <property type="match status" value="1"/>
</dbReference>
<dbReference type="Proteomes" id="UP000214747">
    <property type="component" value="Unassembled WGS sequence"/>
</dbReference>
<evidence type="ECO:0000313" key="7">
    <source>
        <dbReference type="Proteomes" id="UP000214747"/>
    </source>
</evidence>
<keyword evidence="2" id="KW-0805">Transcription regulation</keyword>
<dbReference type="InterPro" id="IPR036390">
    <property type="entry name" value="WH_DNA-bd_sf"/>
</dbReference>
<reference evidence="6 7" key="1">
    <citation type="journal article" date="2010" name="Int. J. Syst. Evol. Microbiol.">
        <title>Reclassification of Herbaspirillum putei as a later heterotypic synonym of Herbaspirillum huttiense, with the description of H. huttiense subsp. huttiense subsp. nov. and H. huttiense subsp. putei subsp. nov., comb. nov., and description of Herbaspirillum aquaticum sp. nov.</title>
        <authorList>
            <person name="Dobritsa A.P."/>
            <person name="Reddy M.C."/>
            <person name="Samadpour M."/>
        </authorList>
    </citation>
    <scope>NUCLEOTIDE SEQUENCE [LARGE SCALE GENOMIC DNA]</scope>
    <source>
        <strain evidence="6 7">IEH 4430</strain>
    </source>
</reference>
<evidence type="ECO:0000256" key="1">
    <source>
        <dbReference type="ARBA" id="ARBA00009437"/>
    </source>
</evidence>
<evidence type="ECO:0000313" key="6">
    <source>
        <dbReference type="EMBL" id="OWY36835.1"/>
    </source>
</evidence>
<evidence type="ECO:0000256" key="2">
    <source>
        <dbReference type="ARBA" id="ARBA00023015"/>
    </source>
</evidence>
<dbReference type="PROSITE" id="PS50931">
    <property type="entry name" value="HTH_LYSR"/>
    <property type="match status" value="1"/>
</dbReference>
<dbReference type="GO" id="GO:0043565">
    <property type="term" value="F:sequence-specific DNA binding"/>
    <property type="evidence" value="ECO:0007669"/>
    <property type="project" value="TreeGrafter"/>
</dbReference>
<dbReference type="PANTHER" id="PTHR30537:SF1">
    <property type="entry name" value="HTH-TYPE TRANSCRIPTIONAL REGULATOR PGRR"/>
    <property type="match status" value="1"/>
</dbReference>
<organism evidence="6 7">
    <name type="scientific">Herbaspirillum aquaticum</name>
    <dbReference type="NCBI Taxonomy" id="568783"/>
    <lineage>
        <taxon>Bacteria</taxon>
        <taxon>Pseudomonadati</taxon>
        <taxon>Pseudomonadota</taxon>
        <taxon>Betaproteobacteria</taxon>
        <taxon>Burkholderiales</taxon>
        <taxon>Oxalobacteraceae</taxon>
        <taxon>Herbaspirillum</taxon>
    </lineage>
</organism>
<evidence type="ECO:0000259" key="5">
    <source>
        <dbReference type="PROSITE" id="PS50931"/>
    </source>
</evidence>
<name>A0A225SZR8_9BURK</name>
<proteinExistence type="inferred from homology"/>
<sequence length="305" mass="33714">MSLLDHIEFSELRIFVTILRTGSFKAAAIQLGLTPSATSHAMKRLEERLSTQLLYRSSRAISPTAAGSELAARLEEGFEQIAQALGQLESSAEGSLGELRINVFADAAHLLIEPAIPEFVRLCPKVKLTIVVDDKPIDIVSEGYDAGIRYGHYVPEGMVTAPLTRAHRWVAAASPAYLDRHGRPLTLEDLQQHTCLQLLLGDNSSYQWEFGRGKHRQRIRVPGLVTINNTAATIAAAKAGVGIAYLLEGRISKEIDEGSLEAILEEWAAPSEPFHMYYSSRRHAHPALRKLIDIIRVQHGLSRLR</sequence>
<comment type="similarity">
    <text evidence="1">Belongs to the LysR transcriptional regulatory family.</text>
</comment>
<dbReference type="SUPFAM" id="SSF46785">
    <property type="entry name" value="Winged helix' DNA-binding domain"/>
    <property type="match status" value="1"/>
</dbReference>
<dbReference type="RefSeq" id="WP_088753513.1">
    <property type="nucleotide sequence ID" value="NZ_NJGV01000001.1"/>
</dbReference>
<feature type="domain" description="HTH lysR-type" evidence="5">
    <location>
        <begin position="7"/>
        <end position="64"/>
    </location>
</feature>
<dbReference type="InterPro" id="IPR000847">
    <property type="entry name" value="LysR_HTH_N"/>
</dbReference>
<comment type="caution">
    <text evidence="6">The sequence shown here is derived from an EMBL/GenBank/DDBJ whole genome shotgun (WGS) entry which is preliminary data.</text>
</comment>
<dbReference type="SUPFAM" id="SSF53850">
    <property type="entry name" value="Periplasmic binding protein-like II"/>
    <property type="match status" value="1"/>
</dbReference>
<dbReference type="Gene3D" id="1.10.10.10">
    <property type="entry name" value="Winged helix-like DNA-binding domain superfamily/Winged helix DNA-binding domain"/>
    <property type="match status" value="1"/>
</dbReference>
<dbReference type="Gene3D" id="3.40.190.290">
    <property type="match status" value="1"/>
</dbReference>
<gene>
    <name evidence="6" type="ORF">CEJ45_01725</name>
</gene>
<dbReference type="InterPro" id="IPR036388">
    <property type="entry name" value="WH-like_DNA-bd_sf"/>
</dbReference>
<dbReference type="GO" id="GO:0003700">
    <property type="term" value="F:DNA-binding transcription factor activity"/>
    <property type="evidence" value="ECO:0007669"/>
    <property type="project" value="InterPro"/>
</dbReference>
<keyword evidence="7" id="KW-1185">Reference proteome</keyword>
<keyword evidence="3" id="KW-0238">DNA-binding</keyword>